<dbReference type="AlphaFoldDB" id="A0A1A9WBX0"/>
<reference evidence="2" key="2">
    <citation type="submission" date="2020-05" db="UniProtKB">
        <authorList>
            <consortium name="EnsemblMetazoa"/>
        </authorList>
    </citation>
    <scope>IDENTIFICATION</scope>
    <source>
        <strain evidence="2">IAEA</strain>
    </source>
</reference>
<evidence type="ECO:0000313" key="2">
    <source>
        <dbReference type="EnsemblMetazoa" id="GBRI013891-PA"/>
    </source>
</evidence>
<keyword evidence="3" id="KW-1185">Reference proteome</keyword>
<dbReference type="Proteomes" id="UP000091820">
    <property type="component" value="Unassembled WGS sequence"/>
</dbReference>
<proteinExistence type="predicted"/>
<keyword evidence="1" id="KW-0812">Transmembrane</keyword>
<sequence length="148" mass="16527">MKRTGKQKFLQTYMGLHPPTILYWNNTRITLILAIANSITSSPTLIQVLPYSLVGCPYYVLTLTLLSVKECVHVGGCSIFCNTNGVAITSTYFNASSWTSSRLDSALRKMHLIASILRANILPTLAVMYFMSSVPFFNSTRALYSFQK</sequence>
<keyword evidence="1" id="KW-0472">Membrane</keyword>
<name>A0A1A9WBX0_9MUSC</name>
<feature type="transmembrane region" description="Helical" evidence="1">
    <location>
        <begin position="112"/>
        <end position="131"/>
    </location>
</feature>
<dbReference type="EnsemblMetazoa" id="GBRI013891-RA">
    <property type="protein sequence ID" value="GBRI013891-PA"/>
    <property type="gene ID" value="GBRI013891"/>
</dbReference>
<dbReference type="VEuPathDB" id="VectorBase:GBRI013891"/>
<reference evidence="3" key="1">
    <citation type="submission" date="2014-03" db="EMBL/GenBank/DDBJ databases">
        <authorList>
            <person name="Aksoy S."/>
            <person name="Warren W."/>
            <person name="Wilson R.K."/>
        </authorList>
    </citation>
    <scope>NUCLEOTIDE SEQUENCE [LARGE SCALE GENOMIC DNA]</scope>
    <source>
        <strain evidence="3">IAEA</strain>
    </source>
</reference>
<accession>A0A1A9WBX0</accession>
<organism evidence="2 3">
    <name type="scientific">Glossina brevipalpis</name>
    <dbReference type="NCBI Taxonomy" id="37001"/>
    <lineage>
        <taxon>Eukaryota</taxon>
        <taxon>Metazoa</taxon>
        <taxon>Ecdysozoa</taxon>
        <taxon>Arthropoda</taxon>
        <taxon>Hexapoda</taxon>
        <taxon>Insecta</taxon>
        <taxon>Pterygota</taxon>
        <taxon>Neoptera</taxon>
        <taxon>Endopterygota</taxon>
        <taxon>Diptera</taxon>
        <taxon>Brachycera</taxon>
        <taxon>Muscomorpha</taxon>
        <taxon>Hippoboscoidea</taxon>
        <taxon>Glossinidae</taxon>
        <taxon>Glossina</taxon>
    </lineage>
</organism>
<keyword evidence="1" id="KW-1133">Transmembrane helix</keyword>
<protein>
    <submittedName>
        <fullName evidence="2">Uncharacterized protein</fullName>
    </submittedName>
</protein>
<evidence type="ECO:0000256" key="1">
    <source>
        <dbReference type="SAM" id="Phobius"/>
    </source>
</evidence>
<evidence type="ECO:0000313" key="3">
    <source>
        <dbReference type="Proteomes" id="UP000091820"/>
    </source>
</evidence>